<name>A0A399M668_9PSED</name>
<dbReference type="AlphaFoldDB" id="A0A399M668"/>
<accession>A0A399M668</accession>
<comment type="caution">
    <text evidence="2">The sequence shown here is derived from an EMBL/GenBank/DDBJ whole genome shotgun (WGS) entry which is preliminary data.</text>
</comment>
<proteinExistence type="predicted"/>
<gene>
    <name evidence="2" type="ORF">D0894_13345</name>
</gene>
<evidence type="ECO:0000256" key="1">
    <source>
        <dbReference type="SAM" id="MobiDB-lite"/>
    </source>
</evidence>
<reference evidence="2 3" key="1">
    <citation type="submission" date="2018-08" db="EMBL/GenBank/DDBJ databases">
        <title>Draft genome sequence of the cyanotroph, Pseudomonas monteilii BCN3.</title>
        <authorList>
            <person name="Jones L.B."/>
            <person name="Kunz D.A."/>
        </authorList>
    </citation>
    <scope>NUCLEOTIDE SEQUENCE [LARGE SCALE GENOMIC DNA]</scope>
    <source>
        <strain evidence="2 3">BCN3</strain>
    </source>
</reference>
<organism evidence="2 3">
    <name type="scientific">Pseudomonas monteilii</name>
    <dbReference type="NCBI Taxonomy" id="76759"/>
    <lineage>
        <taxon>Bacteria</taxon>
        <taxon>Pseudomonadati</taxon>
        <taxon>Pseudomonadota</taxon>
        <taxon>Gammaproteobacteria</taxon>
        <taxon>Pseudomonadales</taxon>
        <taxon>Pseudomonadaceae</taxon>
        <taxon>Pseudomonas</taxon>
    </lineage>
</organism>
<evidence type="ECO:0000313" key="3">
    <source>
        <dbReference type="Proteomes" id="UP000265875"/>
    </source>
</evidence>
<dbReference type="Proteomes" id="UP000265875">
    <property type="component" value="Unassembled WGS sequence"/>
</dbReference>
<dbReference type="RefSeq" id="WP_119370114.1">
    <property type="nucleotide sequence ID" value="NZ_QWLL01000031.1"/>
</dbReference>
<dbReference type="EMBL" id="QWLL01000031">
    <property type="protein sequence ID" value="RII77261.1"/>
    <property type="molecule type" value="Genomic_DNA"/>
</dbReference>
<evidence type="ECO:0000313" key="2">
    <source>
        <dbReference type="EMBL" id="RII77261.1"/>
    </source>
</evidence>
<feature type="compositionally biased region" description="Polar residues" evidence="1">
    <location>
        <begin position="39"/>
        <end position="50"/>
    </location>
</feature>
<protein>
    <submittedName>
        <fullName evidence="2">Uncharacterized protein</fullName>
    </submittedName>
</protein>
<feature type="region of interest" description="Disordered" evidence="1">
    <location>
        <begin position="36"/>
        <end position="66"/>
    </location>
</feature>
<sequence length="66" mass="7306">MKNNANQTLFFYQNGKLITLKTGEQNRSIFRNSDVPLAEQQSDGNQSTGLLVTDDKGSVLQVETDS</sequence>